<feature type="domain" description="Mycothiol-dependent maleylpyruvate isomerase metal-binding" evidence="2">
    <location>
        <begin position="11"/>
        <end position="146"/>
    </location>
</feature>
<reference evidence="3" key="1">
    <citation type="submission" date="2023-02" db="EMBL/GenBank/DDBJ databases">
        <title>Kitasatospora phosalacinea NBRC 14627.</title>
        <authorList>
            <person name="Ichikawa N."/>
            <person name="Sato H."/>
            <person name="Tonouchi N."/>
        </authorList>
    </citation>
    <scope>NUCLEOTIDE SEQUENCE</scope>
    <source>
        <strain evidence="3">NBRC 14627</strain>
    </source>
</reference>
<dbReference type="SUPFAM" id="SSF109854">
    <property type="entry name" value="DinB/YfiT-like putative metalloenzymes"/>
    <property type="match status" value="1"/>
</dbReference>
<dbReference type="AlphaFoldDB" id="A0A9W6UYC7"/>
<feature type="domain" description="tRNA wybutosine-synthesis" evidence="1">
    <location>
        <begin position="183"/>
        <end position="234"/>
    </location>
</feature>
<dbReference type="InterPro" id="IPR024344">
    <property type="entry name" value="MDMPI_metal-binding"/>
</dbReference>
<name>A0A9W6UYC7_9ACTN</name>
<protein>
    <submittedName>
        <fullName evidence="3">Wyosine base formation</fullName>
    </submittedName>
</protein>
<dbReference type="RefSeq" id="WP_285733225.1">
    <property type="nucleotide sequence ID" value="NZ_BSSA01000001.1"/>
</dbReference>
<dbReference type="InterPro" id="IPR013917">
    <property type="entry name" value="tRNA_wybutosine-synth"/>
</dbReference>
<dbReference type="InterPro" id="IPR017517">
    <property type="entry name" value="Maleyloyr_isom"/>
</dbReference>
<gene>
    <name evidence="3" type="ORF">Kpho02_06580</name>
</gene>
<sequence length="265" mass="28043">MTAMQDVCADLAAEGAGLARLVAGLPPGQWSAPTPAAGWTVRHQVAHLAQVSRLVGLAVRDPAAFEAETAAVREDAAAGTAAALAERLAEPVPELLRHWARWRAGAAEGLAAVPRRQPVPWLADPLPASVLAAAALTELFAHGHDIHEALGVPYAFTDRIGHVAFLGTRARDLAYRARGLEPPAEPFRFELTAPSGVRWAFGPEDADQRVSGPAADFCLLVTRRRHRDDLALTAVGPVADHWLGIARTHLVAPGGGPGRIGQYRV</sequence>
<evidence type="ECO:0000259" key="1">
    <source>
        <dbReference type="Pfam" id="PF08608"/>
    </source>
</evidence>
<comment type="caution">
    <text evidence="3">The sequence shown here is derived from an EMBL/GenBank/DDBJ whole genome shotgun (WGS) entry which is preliminary data.</text>
</comment>
<dbReference type="EMBL" id="BSSA01000001">
    <property type="protein sequence ID" value="GLW68359.1"/>
    <property type="molecule type" value="Genomic_DNA"/>
</dbReference>
<dbReference type="InterPro" id="IPR034660">
    <property type="entry name" value="DinB/YfiT-like"/>
</dbReference>
<dbReference type="InterPro" id="IPR017518">
    <property type="entry name" value="CHP03084"/>
</dbReference>
<evidence type="ECO:0000313" key="3">
    <source>
        <dbReference type="EMBL" id="GLW68359.1"/>
    </source>
</evidence>
<dbReference type="NCBIfam" id="TIGR03084">
    <property type="entry name" value="TIGR03084 family metal-binding protein"/>
    <property type="match status" value="1"/>
</dbReference>
<dbReference type="Pfam" id="PF11716">
    <property type="entry name" value="MDMPI_N"/>
    <property type="match status" value="1"/>
</dbReference>
<dbReference type="GO" id="GO:0046872">
    <property type="term" value="F:metal ion binding"/>
    <property type="evidence" value="ECO:0007669"/>
    <property type="project" value="InterPro"/>
</dbReference>
<dbReference type="Pfam" id="PF08608">
    <property type="entry name" value="Wyosine_form"/>
    <property type="match status" value="1"/>
</dbReference>
<evidence type="ECO:0000313" key="4">
    <source>
        <dbReference type="Proteomes" id="UP001165041"/>
    </source>
</evidence>
<proteinExistence type="predicted"/>
<accession>A0A9W6UYC7</accession>
<organism evidence="3 4">
    <name type="scientific">Kitasatospora phosalacinea</name>
    <dbReference type="NCBI Taxonomy" id="2065"/>
    <lineage>
        <taxon>Bacteria</taxon>
        <taxon>Bacillati</taxon>
        <taxon>Actinomycetota</taxon>
        <taxon>Actinomycetes</taxon>
        <taxon>Kitasatosporales</taxon>
        <taxon>Streptomycetaceae</taxon>
        <taxon>Kitasatospora</taxon>
    </lineage>
</organism>
<dbReference type="Proteomes" id="UP001165041">
    <property type="component" value="Unassembled WGS sequence"/>
</dbReference>
<evidence type="ECO:0000259" key="2">
    <source>
        <dbReference type="Pfam" id="PF11716"/>
    </source>
</evidence>
<dbReference type="NCBIfam" id="TIGR03083">
    <property type="entry name" value="maleylpyruvate isomerase family mycothiol-dependent enzyme"/>
    <property type="match status" value="1"/>
</dbReference>
<dbReference type="Gene3D" id="1.20.120.450">
    <property type="entry name" value="dinb family like domain"/>
    <property type="match status" value="1"/>
</dbReference>